<name>A0A2J6RCP0_HYAVF</name>
<organism evidence="2 3">
    <name type="scientific">Hyaloscypha variabilis (strain UAMH 11265 / GT02V1 / F)</name>
    <name type="common">Meliniomyces variabilis</name>
    <dbReference type="NCBI Taxonomy" id="1149755"/>
    <lineage>
        <taxon>Eukaryota</taxon>
        <taxon>Fungi</taxon>
        <taxon>Dikarya</taxon>
        <taxon>Ascomycota</taxon>
        <taxon>Pezizomycotina</taxon>
        <taxon>Leotiomycetes</taxon>
        <taxon>Helotiales</taxon>
        <taxon>Hyaloscyphaceae</taxon>
        <taxon>Hyaloscypha</taxon>
        <taxon>Hyaloscypha variabilis</taxon>
    </lineage>
</organism>
<keyword evidence="3" id="KW-1185">Reference proteome</keyword>
<dbReference type="Pfam" id="PF06985">
    <property type="entry name" value="HET"/>
    <property type="match status" value="1"/>
</dbReference>
<protein>
    <submittedName>
        <fullName evidence="2">HET-domain-containing protein</fullName>
    </submittedName>
</protein>
<evidence type="ECO:0000313" key="2">
    <source>
        <dbReference type="EMBL" id="PMD36282.1"/>
    </source>
</evidence>
<accession>A0A2J6RCP0</accession>
<feature type="domain" description="Heterokaryon incompatibility" evidence="1">
    <location>
        <begin position="54"/>
        <end position="191"/>
    </location>
</feature>
<dbReference type="PANTHER" id="PTHR24148:SF73">
    <property type="entry name" value="HET DOMAIN PROTEIN (AFU_ORTHOLOGUE AFUA_8G01020)"/>
    <property type="match status" value="1"/>
</dbReference>
<dbReference type="InterPro" id="IPR010730">
    <property type="entry name" value="HET"/>
</dbReference>
<reference evidence="2 3" key="1">
    <citation type="submission" date="2016-04" db="EMBL/GenBank/DDBJ databases">
        <title>A degradative enzymes factory behind the ericoid mycorrhizal symbiosis.</title>
        <authorList>
            <consortium name="DOE Joint Genome Institute"/>
            <person name="Martino E."/>
            <person name="Morin E."/>
            <person name="Grelet G."/>
            <person name="Kuo A."/>
            <person name="Kohler A."/>
            <person name="Daghino S."/>
            <person name="Barry K."/>
            <person name="Choi C."/>
            <person name="Cichocki N."/>
            <person name="Clum A."/>
            <person name="Copeland A."/>
            <person name="Hainaut M."/>
            <person name="Haridas S."/>
            <person name="Labutti K."/>
            <person name="Lindquist E."/>
            <person name="Lipzen A."/>
            <person name="Khouja H.-R."/>
            <person name="Murat C."/>
            <person name="Ohm R."/>
            <person name="Olson A."/>
            <person name="Spatafora J."/>
            <person name="Veneault-Fourrey C."/>
            <person name="Henrissat B."/>
            <person name="Grigoriev I."/>
            <person name="Martin F."/>
            <person name="Perotto S."/>
        </authorList>
    </citation>
    <scope>NUCLEOTIDE SEQUENCE [LARGE SCALE GENOMIC DNA]</scope>
    <source>
        <strain evidence="2 3">F</strain>
    </source>
</reference>
<sequence>MESLNHTSIASNSHLYLPLAVTDEIRLLSLEPGHANETIKCTLQHTKLKGFSRYEALSYMWGPKEYRTIELEGKPYAVTENLWQALIHLRLEQESRTMWIDAICINQGDGSERNHQVMQMGAIYSHASRVLVWLGLPDVTTQIAFEVCKSSLRGPDHYSTDVKLTFSIDELKAIRDLCYREYWSRLWIVQEVLLAHEILLCCGNLQLNWLNFQFVLRNMRITDKVYKEVWYNIWASTLHSLWRLGNDQRFHTHSNHNAFRCGTTMSLGSLCSVFGKLKCQDVKDRVFGLSGIAKECCKNDLTIDYSIPWSVICTTVLHHYMSTHHTMGSRNTVWTAHAFHRRLKVRSEDYIQLNNKFYDSDRWNFGPDSRTVEATGIVRGEILHIFPLTDTSKGARPINSPSLKGFISPSLSDALAVLIRDHQTRIDSHWHNLEDMDLSCYLKYGLDLVANFPGPLCEVSLDPTEYGDFSNGAIKHAPRIDLTPDEITLSKRWDTFGFDRTGNPSLLAETYSLAVVTGGGSSFVPSQTRVGDVLVDLKGSRCNIIALVRISPEEENVPDARQDASMDSSKDRRCGKLLGRCIDLLPRDEPRHQTREARLFLDLRTLQLLTGVSIRDCASS</sequence>
<gene>
    <name evidence="2" type="ORF">L207DRAFT_465975</name>
</gene>
<evidence type="ECO:0000313" key="3">
    <source>
        <dbReference type="Proteomes" id="UP000235786"/>
    </source>
</evidence>
<dbReference type="Proteomes" id="UP000235786">
    <property type="component" value="Unassembled WGS sequence"/>
</dbReference>
<dbReference type="AlphaFoldDB" id="A0A2J6RCP0"/>
<evidence type="ECO:0000259" key="1">
    <source>
        <dbReference type="Pfam" id="PF06985"/>
    </source>
</evidence>
<dbReference type="OrthoDB" id="3600004at2759"/>
<dbReference type="EMBL" id="KZ613951">
    <property type="protein sequence ID" value="PMD36282.1"/>
    <property type="molecule type" value="Genomic_DNA"/>
</dbReference>
<dbReference type="PANTHER" id="PTHR24148">
    <property type="entry name" value="ANKYRIN REPEAT DOMAIN-CONTAINING PROTEIN 39 HOMOLOG-RELATED"/>
    <property type="match status" value="1"/>
</dbReference>
<dbReference type="STRING" id="1149755.A0A2J6RCP0"/>
<proteinExistence type="predicted"/>
<dbReference type="InterPro" id="IPR052895">
    <property type="entry name" value="HetReg/Transcr_Mod"/>
</dbReference>